<reference evidence="2 3" key="1">
    <citation type="submission" date="2019-08" db="EMBL/GenBank/DDBJ databases">
        <title>Phlebobacter frassis gen. nov. sp. nov., a new member of family Sphingobacteriaceae isolated from sand fly rearing media.</title>
        <authorList>
            <person name="Kakumanu M.L."/>
            <person name="Marayati B.F."/>
            <person name="Wada-Katsumata A."/>
            <person name="Wasserberg G."/>
            <person name="Schal C."/>
            <person name="Apperson C.S."/>
            <person name="Ponnusamy L."/>
        </authorList>
    </citation>
    <scope>NUCLEOTIDE SEQUENCE [LARGE SCALE GENOMIC DNA]</scope>
    <source>
        <strain evidence="2 3">SSI9</strain>
    </source>
</reference>
<dbReference type="EMBL" id="VTAV01000011">
    <property type="protein sequence ID" value="TYR34707.1"/>
    <property type="molecule type" value="Genomic_DNA"/>
</dbReference>
<sequence length="200" mass="22951">MEINQDMLLKYTAGQCSEDEKLLVEKWLDNDSWDSIDDNRTVAEEVGQTMWNNVSIDTAKTKRIGWLAVAAAASIVFLCGISFLYFKYETLDSRYFANESFDQTKFFTEDHYDVLLSGNSNASIDLVNNKLIFSGDFIIKPKRNFTLLDADHNTLIFKAGREYFISDSPDFGKIVVFQKSDLAFLPSNMQIKIKEQFRSI</sequence>
<proteinExistence type="predicted"/>
<name>A0A5D4H2B4_9SPHI</name>
<gene>
    <name evidence="2" type="ORF">FXV77_14650</name>
</gene>
<dbReference type="Proteomes" id="UP000322362">
    <property type="component" value="Unassembled WGS sequence"/>
</dbReference>
<evidence type="ECO:0000256" key="1">
    <source>
        <dbReference type="SAM" id="Phobius"/>
    </source>
</evidence>
<keyword evidence="3" id="KW-1185">Reference proteome</keyword>
<accession>A0A5D4H2B4</accession>
<dbReference type="AlphaFoldDB" id="A0A5D4H2B4"/>
<protein>
    <submittedName>
        <fullName evidence="2">Uncharacterized protein</fullName>
    </submittedName>
</protein>
<evidence type="ECO:0000313" key="2">
    <source>
        <dbReference type="EMBL" id="TYR34707.1"/>
    </source>
</evidence>
<keyword evidence="1" id="KW-0472">Membrane</keyword>
<feature type="transmembrane region" description="Helical" evidence="1">
    <location>
        <begin position="64"/>
        <end position="86"/>
    </location>
</feature>
<organism evidence="2 3">
    <name type="scientific">Sphingobacterium phlebotomi</name>
    <dbReference type="NCBI Taxonomy" id="2605433"/>
    <lineage>
        <taxon>Bacteria</taxon>
        <taxon>Pseudomonadati</taxon>
        <taxon>Bacteroidota</taxon>
        <taxon>Sphingobacteriia</taxon>
        <taxon>Sphingobacteriales</taxon>
        <taxon>Sphingobacteriaceae</taxon>
        <taxon>Sphingobacterium</taxon>
    </lineage>
</organism>
<evidence type="ECO:0000313" key="3">
    <source>
        <dbReference type="Proteomes" id="UP000322362"/>
    </source>
</evidence>
<dbReference type="RefSeq" id="WP_148919981.1">
    <property type="nucleotide sequence ID" value="NZ_VTAV01000011.1"/>
</dbReference>
<keyword evidence="1" id="KW-1133">Transmembrane helix</keyword>
<comment type="caution">
    <text evidence="2">The sequence shown here is derived from an EMBL/GenBank/DDBJ whole genome shotgun (WGS) entry which is preliminary data.</text>
</comment>
<keyword evidence="1" id="KW-0812">Transmembrane</keyword>